<dbReference type="EMBL" id="JACOOK010000001">
    <property type="protein sequence ID" value="MBC5615870.1"/>
    <property type="molecule type" value="Genomic_DNA"/>
</dbReference>
<feature type="transmembrane region" description="Helical" evidence="6">
    <location>
        <begin position="154"/>
        <end position="175"/>
    </location>
</feature>
<evidence type="ECO:0000256" key="4">
    <source>
        <dbReference type="ARBA" id="ARBA00022989"/>
    </source>
</evidence>
<keyword evidence="8" id="KW-1185">Reference proteome</keyword>
<evidence type="ECO:0000256" key="2">
    <source>
        <dbReference type="ARBA" id="ARBA00010199"/>
    </source>
</evidence>
<dbReference type="InterPro" id="IPR002528">
    <property type="entry name" value="MATE_fam"/>
</dbReference>
<protein>
    <submittedName>
        <fullName evidence="7">MATE family efflux transporter</fullName>
    </submittedName>
</protein>
<dbReference type="NCBIfam" id="TIGR00797">
    <property type="entry name" value="matE"/>
    <property type="match status" value="1"/>
</dbReference>
<evidence type="ECO:0000313" key="8">
    <source>
        <dbReference type="Proteomes" id="UP000636891"/>
    </source>
</evidence>
<feature type="transmembrane region" description="Helical" evidence="6">
    <location>
        <begin position="381"/>
        <end position="398"/>
    </location>
</feature>
<feature type="transmembrane region" description="Helical" evidence="6">
    <location>
        <begin position="121"/>
        <end position="142"/>
    </location>
</feature>
<evidence type="ECO:0000256" key="1">
    <source>
        <dbReference type="ARBA" id="ARBA00004141"/>
    </source>
</evidence>
<feature type="transmembrane region" description="Helical" evidence="6">
    <location>
        <begin position="235"/>
        <end position="254"/>
    </location>
</feature>
<name>A0ABR7CKW1_9BACT</name>
<feature type="transmembrane region" description="Helical" evidence="6">
    <location>
        <begin position="37"/>
        <end position="58"/>
    </location>
</feature>
<dbReference type="CDD" id="cd13136">
    <property type="entry name" value="MATE_DinF_like"/>
    <property type="match status" value="1"/>
</dbReference>
<dbReference type="Proteomes" id="UP000636891">
    <property type="component" value="Unassembled WGS sequence"/>
</dbReference>
<gene>
    <name evidence="7" type="ORF">H8S08_02380</name>
</gene>
<comment type="similarity">
    <text evidence="2">Belongs to the multi antimicrobial extrusion (MATE) (TC 2.A.66.1) family.</text>
</comment>
<feature type="transmembrane region" description="Helical" evidence="6">
    <location>
        <begin position="305"/>
        <end position="327"/>
    </location>
</feature>
<comment type="subcellular location">
    <subcellularLocation>
        <location evidence="1">Membrane</location>
        <topology evidence="1">Multi-pass membrane protein</topology>
    </subcellularLocation>
</comment>
<evidence type="ECO:0000256" key="6">
    <source>
        <dbReference type="SAM" id="Phobius"/>
    </source>
</evidence>
<evidence type="ECO:0000256" key="5">
    <source>
        <dbReference type="ARBA" id="ARBA00023136"/>
    </source>
</evidence>
<evidence type="ECO:0000256" key="3">
    <source>
        <dbReference type="ARBA" id="ARBA00022692"/>
    </source>
</evidence>
<evidence type="ECO:0000313" key="7">
    <source>
        <dbReference type="EMBL" id="MBC5615870.1"/>
    </source>
</evidence>
<organism evidence="7 8">
    <name type="scientific">Alistipes hominis</name>
    <dbReference type="NCBI Taxonomy" id="2763015"/>
    <lineage>
        <taxon>Bacteria</taxon>
        <taxon>Pseudomonadati</taxon>
        <taxon>Bacteroidota</taxon>
        <taxon>Bacteroidia</taxon>
        <taxon>Bacteroidales</taxon>
        <taxon>Rikenellaceae</taxon>
        <taxon>Alistipes</taxon>
    </lineage>
</organism>
<keyword evidence="4 6" id="KW-1133">Transmembrane helix</keyword>
<proteinExistence type="inferred from homology"/>
<dbReference type="InterPro" id="IPR044644">
    <property type="entry name" value="DinF-like"/>
</dbReference>
<sequence length="429" mass="47697">MNRKILALAIPNIISNITIPLLGMVDMAIVGHLGDDALIGGIAIGTAVFNFIYWNLAFLRMGTSGLAAQAYGAHDFREIAAILVRALSVALAAAMALLILQRPAGRLTLMMMDGTPHTMRYAAEYFFARIWAAPATISLFAFQGWYIGMQNSRFPMYIAIVINLINIVFCLWFTLGLGWGIAGVAWGTVVAQYCGLLISAGLWLRYYRRFLRYIDLKESLKIKPMLGFFRINRDIFLRTACIVAVYTFFTSASSGMGDTLLAVNMLLMQLFTLFSYLMDGFAYAGESLAGRYVGARNPEMLRKCIRYLLAWSLVMAILYVGVYAFGWRTILSLFTDSTAILSGAGAYVEWLIVIPLIAFAPFMIDGILIGATRTAVMRNSVFVSTVVFFAAYYGLRGIAGNNALWFAFTAFLVMRGVLQYYMTNRLRII</sequence>
<accession>A0ABR7CKW1</accession>
<feature type="transmembrane region" description="Helical" evidence="6">
    <location>
        <begin position="5"/>
        <end position="25"/>
    </location>
</feature>
<reference evidence="7 8" key="1">
    <citation type="submission" date="2020-08" db="EMBL/GenBank/DDBJ databases">
        <title>Genome public.</title>
        <authorList>
            <person name="Liu C."/>
            <person name="Sun Q."/>
        </authorList>
    </citation>
    <scope>NUCLEOTIDE SEQUENCE [LARGE SCALE GENOMIC DNA]</scope>
    <source>
        <strain evidence="7 8">New-7</strain>
    </source>
</reference>
<dbReference type="PANTHER" id="PTHR42893">
    <property type="entry name" value="PROTEIN DETOXIFICATION 44, CHLOROPLASTIC-RELATED"/>
    <property type="match status" value="1"/>
</dbReference>
<dbReference type="Pfam" id="PF01554">
    <property type="entry name" value="MatE"/>
    <property type="match status" value="2"/>
</dbReference>
<dbReference type="RefSeq" id="WP_118656392.1">
    <property type="nucleotide sequence ID" value="NZ_JACOOK010000001.1"/>
</dbReference>
<feature type="transmembrane region" description="Helical" evidence="6">
    <location>
        <begin position="79"/>
        <end position="101"/>
    </location>
</feature>
<keyword evidence="5 6" id="KW-0472">Membrane</keyword>
<feature type="transmembrane region" description="Helical" evidence="6">
    <location>
        <begin position="181"/>
        <end position="204"/>
    </location>
</feature>
<dbReference type="PANTHER" id="PTHR42893:SF46">
    <property type="entry name" value="PROTEIN DETOXIFICATION 44, CHLOROPLASTIC"/>
    <property type="match status" value="1"/>
</dbReference>
<feature type="transmembrane region" description="Helical" evidence="6">
    <location>
        <begin position="347"/>
        <end position="369"/>
    </location>
</feature>
<comment type="caution">
    <text evidence="7">The sequence shown here is derived from an EMBL/GenBank/DDBJ whole genome shotgun (WGS) entry which is preliminary data.</text>
</comment>
<feature type="transmembrane region" description="Helical" evidence="6">
    <location>
        <begin position="260"/>
        <end position="284"/>
    </location>
</feature>
<keyword evidence="3 6" id="KW-0812">Transmembrane</keyword>
<feature type="transmembrane region" description="Helical" evidence="6">
    <location>
        <begin position="404"/>
        <end position="422"/>
    </location>
</feature>